<evidence type="ECO:0000256" key="9">
    <source>
        <dbReference type="ARBA" id="ARBA00022840"/>
    </source>
</evidence>
<feature type="signal peptide" evidence="21">
    <location>
        <begin position="1"/>
        <end position="16"/>
    </location>
</feature>
<evidence type="ECO:0000256" key="14">
    <source>
        <dbReference type="ARBA" id="ARBA00031291"/>
    </source>
</evidence>
<dbReference type="Gene3D" id="3.90.640.10">
    <property type="entry name" value="Actin, Chain A, domain 4"/>
    <property type="match status" value="1"/>
</dbReference>
<keyword evidence="23" id="KW-1185">Reference proteome</keyword>
<evidence type="ECO:0000256" key="5">
    <source>
        <dbReference type="ARBA" id="ARBA00022729"/>
    </source>
</evidence>
<gene>
    <name evidence="22" type="primary">HSPA5</name>
    <name evidence="22" type="synonym">LOC115368494</name>
</gene>
<keyword evidence="6 18" id="KW-0547">Nucleotide-binding</keyword>
<dbReference type="Gene3D" id="1.20.1270.10">
    <property type="match status" value="1"/>
</dbReference>
<keyword evidence="9 18" id="KW-0067">ATP-binding</keyword>
<reference evidence="22" key="1">
    <citation type="submission" date="2019-06" db="EMBL/GenBank/DDBJ databases">
        <authorList>
            <consortium name="Wellcome Sanger Institute Data Sharing"/>
        </authorList>
    </citation>
    <scope>NUCLEOTIDE SEQUENCE [LARGE SCALE GENOMIC DNA]</scope>
</reference>
<keyword evidence="7" id="KW-0378">Hydrolase</keyword>
<dbReference type="PANTHER" id="PTHR19375">
    <property type="entry name" value="HEAT SHOCK PROTEIN 70KDA"/>
    <property type="match status" value="1"/>
</dbReference>
<dbReference type="FunFam" id="3.30.30.30:FF:000001">
    <property type="entry name" value="heat shock 70 kDa protein-like"/>
    <property type="match status" value="1"/>
</dbReference>
<dbReference type="AlphaFoldDB" id="A0A667ZI78"/>
<dbReference type="InterPro" id="IPR018181">
    <property type="entry name" value="Heat_shock_70_CS"/>
</dbReference>
<dbReference type="CDD" id="cd10241">
    <property type="entry name" value="ASKHA_NBD_HSP70_BiP"/>
    <property type="match status" value="1"/>
</dbReference>
<evidence type="ECO:0000256" key="1">
    <source>
        <dbReference type="ARBA" id="ARBA00004319"/>
    </source>
</evidence>
<name>A0A667ZI78_9TELE</name>
<dbReference type="InParanoid" id="A0A667ZI78"/>
<evidence type="ECO:0000256" key="17">
    <source>
        <dbReference type="ARBA" id="ARBA00069311"/>
    </source>
</evidence>
<dbReference type="SUPFAM" id="SSF100934">
    <property type="entry name" value="Heat shock protein 70kD (HSP70), C-terminal subdomain"/>
    <property type="match status" value="1"/>
</dbReference>
<dbReference type="InterPro" id="IPR029048">
    <property type="entry name" value="HSP70_C_sf"/>
</dbReference>
<evidence type="ECO:0000256" key="10">
    <source>
        <dbReference type="ARBA" id="ARBA00023186"/>
    </source>
</evidence>
<dbReference type="GO" id="GO:0016787">
    <property type="term" value="F:hydrolase activity"/>
    <property type="evidence" value="ECO:0007669"/>
    <property type="project" value="UniProtKB-KW"/>
</dbReference>
<dbReference type="PRINTS" id="PR00301">
    <property type="entry name" value="HEATSHOCK70"/>
</dbReference>
<dbReference type="InterPro" id="IPR042050">
    <property type="entry name" value="BIP_NBD"/>
</dbReference>
<dbReference type="FunFam" id="3.90.640.10:FF:000153">
    <property type="entry name" value="Endoplasmic reticulum chaperone BiP"/>
    <property type="match status" value="1"/>
</dbReference>
<dbReference type="SUPFAM" id="SSF53067">
    <property type="entry name" value="Actin-like ATPase domain"/>
    <property type="match status" value="2"/>
</dbReference>
<keyword evidence="5 21" id="KW-0732">Signal</keyword>
<evidence type="ECO:0000313" key="23">
    <source>
        <dbReference type="Proteomes" id="UP000472263"/>
    </source>
</evidence>
<sequence>MRLLCLVLLVAGSVFADDDDKNVGTVVGIDLGTTYSCVGVFKNGRVEIIANDQGNRITPSYVAFTTEGERLIGDAAKNQLTSNPENTVFDAERLIGRTWSDSSVQQDIKYLPFKVIEKKSKPHIQVEISSGQMKTFAPEEISAMVLTKMKETAEAYLGKKVTHAVITVPAYFNDAQRQATKDAAVIAGLNVMRIINEPTAAAIAYGLDKKDGKMNILVFDLGGGTFDVSLLTIDNGVFEVEATNGDTHLGGEDFDQRVMEHFIKLYKKKTGKDVRKDNRAVQKLRREVEKAKRALSAQHQARIEIKSFFEGEDFSETLTRAKFEELNMDLFRSTMKPVQKVLEDADLKKSDIDEIVLVGGSTHIPKIQQLVKEFFNGKEPSRSINPDEAVAYGAAVQASVLSGEEDIDVCPFDVCPLTLGIETVGGVMTKLIPRNTVVPTKKSQIFSTASDNQPTVTVKVYEGERPLTKDNHLLGTFDLTGIPPAPRGVPQIEVTFVIDVNGILWVTAEDKGTGNKDKITITNDQNWLTPEDIERMVNDAERFADEDKKLKERIDARNELESYAYSLKNQVGDKEKLGGKLSDEDKEAIEKAVEEKIEWMESHQVAVLEDFQAKKKEPEEVVQPIVSKFYGSAGGPPPEGGKGDQDEKDEL</sequence>
<evidence type="ECO:0000256" key="19">
    <source>
        <dbReference type="SAM" id="Coils"/>
    </source>
</evidence>
<dbReference type="PROSITE" id="PS00297">
    <property type="entry name" value="HSP70_1"/>
    <property type="match status" value="1"/>
</dbReference>
<evidence type="ECO:0000256" key="12">
    <source>
        <dbReference type="ARBA" id="ARBA00030223"/>
    </source>
</evidence>
<feature type="coiled-coil region" evidence="19">
    <location>
        <begin position="274"/>
        <end position="301"/>
    </location>
</feature>
<dbReference type="FunFam" id="3.30.420.40:FF:000720">
    <property type="entry name" value="Endoplasmic reticulum chaperone BiP"/>
    <property type="match status" value="1"/>
</dbReference>
<comment type="catalytic activity">
    <reaction evidence="16">
        <text>ATP + H2O = ADP + phosphate + H(+)</text>
        <dbReference type="Rhea" id="RHEA:13065"/>
        <dbReference type="ChEBI" id="CHEBI:15377"/>
        <dbReference type="ChEBI" id="CHEBI:15378"/>
        <dbReference type="ChEBI" id="CHEBI:30616"/>
        <dbReference type="ChEBI" id="CHEBI:43474"/>
        <dbReference type="ChEBI" id="CHEBI:456216"/>
        <dbReference type="EC" id="3.6.4.10"/>
    </reaction>
</comment>
<evidence type="ECO:0000313" key="22">
    <source>
        <dbReference type="Ensembl" id="ENSMMDP00005035529.1"/>
    </source>
</evidence>
<evidence type="ECO:0000256" key="4">
    <source>
        <dbReference type="ARBA" id="ARBA00019933"/>
    </source>
</evidence>
<dbReference type="FunFam" id="2.60.34.10:FF:000002">
    <property type="entry name" value="Heat shock 70 kDa"/>
    <property type="match status" value="1"/>
</dbReference>
<dbReference type="GO" id="GO:0005524">
    <property type="term" value="F:ATP binding"/>
    <property type="evidence" value="ECO:0007669"/>
    <property type="project" value="UniProtKB-KW"/>
</dbReference>
<feature type="region of interest" description="Disordered" evidence="20">
    <location>
        <begin position="628"/>
        <end position="651"/>
    </location>
</feature>
<proteinExistence type="inferred from homology"/>
<feature type="chain" id="PRO_5025371217" description="Endoplasmic reticulum chaperone BIP" evidence="21">
    <location>
        <begin position="17"/>
        <end position="651"/>
    </location>
</feature>
<evidence type="ECO:0000256" key="18">
    <source>
        <dbReference type="RuleBase" id="RU003322"/>
    </source>
</evidence>
<dbReference type="Gene3D" id="3.30.420.40">
    <property type="match status" value="2"/>
</dbReference>
<evidence type="ECO:0000256" key="13">
    <source>
        <dbReference type="ARBA" id="ARBA00031035"/>
    </source>
</evidence>
<evidence type="ECO:0000256" key="21">
    <source>
        <dbReference type="SAM" id="SignalP"/>
    </source>
</evidence>
<evidence type="ECO:0000256" key="2">
    <source>
        <dbReference type="ARBA" id="ARBA00007381"/>
    </source>
</evidence>
<reference evidence="22" key="3">
    <citation type="submission" date="2025-09" db="UniProtKB">
        <authorList>
            <consortium name="Ensembl"/>
        </authorList>
    </citation>
    <scope>IDENTIFICATION</scope>
</reference>
<dbReference type="NCBIfam" id="NF001413">
    <property type="entry name" value="PRK00290.1"/>
    <property type="match status" value="1"/>
</dbReference>
<dbReference type="PROSITE" id="PS01036">
    <property type="entry name" value="HSP70_3"/>
    <property type="match status" value="1"/>
</dbReference>
<dbReference type="InterPro" id="IPR043129">
    <property type="entry name" value="ATPase_NBD"/>
</dbReference>
<evidence type="ECO:0000256" key="11">
    <source>
        <dbReference type="ARBA" id="ARBA00029695"/>
    </source>
</evidence>
<keyword evidence="19" id="KW-0175">Coiled coil</keyword>
<dbReference type="FunFam" id="1.20.1270.10:FF:000008">
    <property type="entry name" value="78 kDa glucose-regulated protein-like protein"/>
    <property type="match status" value="1"/>
</dbReference>
<dbReference type="OrthoDB" id="2401965at2759"/>
<dbReference type="Pfam" id="PF00012">
    <property type="entry name" value="HSP70"/>
    <property type="match status" value="1"/>
</dbReference>
<dbReference type="Proteomes" id="UP000472263">
    <property type="component" value="Chromosome 12"/>
</dbReference>
<comment type="similarity">
    <text evidence="2 18">Belongs to the heat shock protein 70 family.</text>
</comment>
<dbReference type="SUPFAM" id="SSF100920">
    <property type="entry name" value="Heat shock protein 70kD (HSP70), peptide-binding domain"/>
    <property type="match status" value="1"/>
</dbReference>
<dbReference type="GeneTree" id="ENSGT00940000154787"/>
<keyword evidence="10" id="KW-0143">Chaperone</keyword>
<evidence type="ECO:0000256" key="7">
    <source>
        <dbReference type="ARBA" id="ARBA00022801"/>
    </source>
</evidence>
<dbReference type="Ensembl" id="ENSMMDT00005036307.1">
    <property type="protein sequence ID" value="ENSMMDP00005035529.1"/>
    <property type="gene ID" value="ENSMMDG00005016686.1"/>
</dbReference>
<evidence type="ECO:0000256" key="8">
    <source>
        <dbReference type="ARBA" id="ARBA00022824"/>
    </source>
</evidence>
<dbReference type="Gene3D" id="2.60.34.10">
    <property type="entry name" value="Substrate Binding Domain Of DNAk, Chain A, domain 1"/>
    <property type="match status" value="1"/>
</dbReference>
<comment type="subcellular location">
    <subcellularLocation>
        <location evidence="1">Endoplasmic reticulum lumen</location>
    </subcellularLocation>
</comment>
<evidence type="ECO:0000256" key="6">
    <source>
        <dbReference type="ARBA" id="ARBA00022741"/>
    </source>
</evidence>
<protein>
    <recommendedName>
        <fullName evidence="17">Endoplasmic reticulum chaperone BIP</fullName>
        <ecNumber evidence="3">3.6.4.10</ecNumber>
    </recommendedName>
    <alternativeName>
        <fullName evidence="11">78 kDa glucose-regulated protein</fullName>
    </alternativeName>
    <alternativeName>
        <fullName evidence="14">Binding-immunoglobulin protein</fullName>
    </alternativeName>
    <alternativeName>
        <fullName evidence="4">Endoplasmic reticulum chaperone BiP</fullName>
    </alternativeName>
    <alternativeName>
        <fullName evidence="13">Heat shock protein 70 family protein 5</fullName>
    </alternativeName>
    <alternativeName>
        <fullName evidence="12">Heat shock protein family A member 5</fullName>
    </alternativeName>
    <alternativeName>
        <fullName evidence="15">Immunoglobulin heavy chain-binding protein</fullName>
    </alternativeName>
</protein>
<dbReference type="InterPro" id="IPR029047">
    <property type="entry name" value="HSP70_peptide-bd_sf"/>
</dbReference>
<feature type="compositionally biased region" description="Basic and acidic residues" evidence="20">
    <location>
        <begin position="641"/>
        <end position="651"/>
    </location>
</feature>
<dbReference type="GO" id="GO:0005788">
    <property type="term" value="C:endoplasmic reticulum lumen"/>
    <property type="evidence" value="ECO:0007669"/>
    <property type="project" value="UniProtKB-SubCell"/>
</dbReference>
<reference evidence="22" key="2">
    <citation type="submission" date="2025-08" db="UniProtKB">
        <authorList>
            <consortium name="Ensembl"/>
        </authorList>
    </citation>
    <scope>IDENTIFICATION</scope>
</reference>
<evidence type="ECO:0000256" key="15">
    <source>
        <dbReference type="ARBA" id="ARBA00033037"/>
    </source>
</evidence>
<dbReference type="GO" id="GO:0140662">
    <property type="term" value="F:ATP-dependent protein folding chaperone"/>
    <property type="evidence" value="ECO:0007669"/>
    <property type="project" value="InterPro"/>
</dbReference>
<dbReference type="PROSITE" id="PS00329">
    <property type="entry name" value="HSP70_2"/>
    <property type="match status" value="1"/>
</dbReference>
<evidence type="ECO:0000256" key="16">
    <source>
        <dbReference type="ARBA" id="ARBA00048056"/>
    </source>
</evidence>
<keyword evidence="8" id="KW-0256">Endoplasmic reticulum</keyword>
<evidence type="ECO:0000256" key="3">
    <source>
        <dbReference type="ARBA" id="ARBA00012554"/>
    </source>
</evidence>
<organism evidence="22 23">
    <name type="scientific">Myripristis murdjan</name>
    <name type="common">pinecone soldierfish</name>
    <dbReference type="NCBI Taxonomy" id="586833"/>
    <lineage>
        <taxon>Eukaryota</taxon>
        <taxon>Metazoa</taxon>
        <taxon>Chordata</taxon>
        <taxon>Craniata</taxon>
        <taxon>Vertebrata</taxon>
        <taxon>Euteleostomi</taxon>
        <taxon>Actinopterygii</taxon>
        <taxon>Neopterygii</taxon>
        <taxon>Teleostei</taxon>
        <taxon>Neoteleostei</taxon>
        <taxon>Acanthomorphata</taxon>
        <taxon>Holocentriformes</taxon>
        <taxon>Holocentridae</taxon>
        <taxon>Myripristis</taxon>
    </lineage>
</organism>
<dbReference type="InterPro" id="IPR013126">
    <property type="entry name" value="Hsp_70_fam"/>
</dbReference>
<dbReference type="EC" id="3.6.4.10" evidence="3"/>
<evidence type="ECO:0000256" key="20">
    <source>
        <dbReference type="SAM" id="MobiDB-lite"/>
    </source>
</evidence>
<accession>A0A667ZI78</accession>